<proteinExistence type="predicted"/>
<dbReference type="Pfam" id="PF13604">
    <property type="entry name" value="AAA_30"/>
    <property type="match status" value="1"/>
</dbReference>
<dbReference type="InterPro" id="IPR045055">
    <property type="entry name" value="DNA2/NAM7-like"/>
</dbReference>
<feature type="domain" description="Helicase ATP-binding" evidence="1">
    <location>
        <begin position="257"/>
        <end position="441"/>
    </location>
</feature>
<dbReference type="EMBL" id="FMVJ01000009">
    <property type="protein sequence ID" value="SCY98804.1"/>
    <property type="molecule type" value="Genomic_DNA"/>
</dbReference>
<evidence type="ECO:0000313" key="2">
    <source>
        <dbReference type="EMBL" id="SCY98804.1"/>
    </source>
</evidence>
<evidence type="ECO:0000259" key="1">
    <source>
        <dbReference type="PROSITE" id="PS51192"/>
    </source>
</evidence>
<dbReference type="PANTHER" id="PTHR10887:SF495">
    <property type="entry name" value="HELICASE SENATAXIN ISOFORM X1-RELATED"/>
    <property type="match status" value="1"/>
</dbReference>
<dbReference type="STRING" id="549386.SAMN02927923_03250"/>
<dbReference type="CDD" id="cd18808">
    <property type="entry name" value="SF1_C_Upf1"/>
    <property type="match status" value="1"/>
</dbReference>
<name>A0A1G5KEE4_9HYPH</name>
<reference evidence="2 3" key="1">
    <citation type="submission" date="2016-10" db="EMBL/GenBank/DDBJ databases">
        <authorList>
            <person name="de Groot N.N."/>
        </authorList>
    </citation>
    <scope>NUCLEOTIDE SEQUENCE [LARGE SCALE GENOMIC DNA]</scope>
    <source>
        <strain evidence="2 3">CGMCC 1.7666</strain>
    </source>
</reference>
<dbReference type="InterPro" id="IPR003593">
    <property type="entry name" value="AAA+_ATPase"/>
</dbReference>
<dbReference type="OrthoDB" id="9757917at2"/>
<evidence type="ECO:0000313" key="3">
    <source>
        <dbReference type="Proteomes" id="UP000199569"/>
    </source>
</evidence>
<dbReference type="Proteomes" id="UP000199569">
    <property type="component" value="Unassembled WGS sequence"/>
</dbReference>
<accession>A0A1G5KEE4</accession>
<dbReference type="Pfam" id="PF13195">
    <property type="entry name" value="DUF4011"/>
    <property type="match status" value="1"/>
</dbReference>
<dbReference type="SUPFAM" id="SSF52540">
    <property type="entry name" value="P-loop containing nucleoside triphosphate hydrolases"/>
    <property type="match status" value="1"/>
</dbReference>
<dbReference type="PROSITE" id="PS51192">
    <property type="entry name" value="HELICASE_ATP_BIND_1"/>
    <property type="match status" value="1"/>
</dbReference>
<dbReference type="InterPro" id="IPR025103">
    <property type="entry name" value="DUF4011"/>
</dbReference>
<dbReference type="PANTHER" id="PTHR10887">
    <property type="entry name" value="DNA2/NAM7 HELICASE FAMILY"/>
    <property type="match status" value="1"/>
</dbReference>
<dbReference type="Gene3D" id="3.40.50.300">
    <property type="entry name" value="P-loop containing nucleotide triphosphate hydrolases"/>
    <property type="match status" value="2"/>
</dbReference>
<organism evidence="2 3">
    <name type="scientific">Microvirga guangxiensis</name>
    <dbReference type="NCBI Taxonomy" id="549386"/>
    <lineage>
        <taxon>Bacteria</taxon>
        <taxon>Pseudomonadati</taxon>
        <taxon>Pseudomonadota</taxon>
        <taxon>Alphaproteobacteria</taxon>
        <taxon>Hyphomicrobiales</taxon>
        <taxon>Methylobacteriaceae</taxon>
        <taxon>Microvirga</taxon>
    </lineage>
</organism>
<dbReference type="InterPro" id="IPR027417">
    <property type="entry name" value="P-loop_NTPase"/>
</dbReference>
<keyword evidence="3" id="KW-1185">Reference proteome</keyword>
<protein>
    <recommendedName>
        <fullName evidence="1">Helicase ATP-binding domain-containing protein</fullName>
    </recommendedName>
</protein>
<dbReference type="InterPro" id="IPR014001">
    <property type="entry name" value="Helicase_ATP-bd"/>
</dbReference>
<dbReference type="Pfam" id="PF13087">
    <property type="entry name" value="AAA_12"/>
    <property type="match status" value="1"/>
</dbReference>
<dbReference type="InterPro" id="IPR047187">
    <property type="entry name" value="SF1_C_Upf1"/>
</dbReference>
<sequence>MQRPHTLGLTTQFVNDAHCALTDLGLRNKMISLPQGTRGRSIEFNIDPDFLYTAFFHQSRTLQIGQAPLLLAQESQRSAPELRQSIISLRAKAEAIASEQGVETLRLAIGAIAWRESDGTARNAPLFTLAVTISNDLIILPSGPLEPNETFLLHAAARGVDIVIDPTKPLSQALVVAEPSNAGELTVLGYKPRANLNLYAGKSAAMHRALDLSLRPELVNMGALRVLAGGRLDIPAIQPATPNLHIVGADHSQDKVITAARAGQSLIVQGPPGTGKTQTIINTVANFLRDGKRVLVSAEKTAALDVIASRWPMSARELPSPILLSENGPSLPTDAEFVIATPAVAALKIPKRFLFDVVIIDEASQIRLSHAAVVAALANQVIVIGDSQQMSPSRLFNRTKQMSAGTDMAGSLLGHVISCGLPSIMLRQHYRSEHESLILFSSKRFYQGELDILPSPVRDGTLGAYFKFVPNAVYERGGSRDNLVEATALISDALELAKENRSRLDSRNSGPAPRSVGIITMNEKQRDLILALLPDALSNAGLSEADLAGRDGNEKLFVKALENVQGDERDVILVSTTYGPDRHGRFAAHLGLLSYPGAAQRVNVLATRSRSKTVVYHSFDIQRLADSDSDGAHAFRDYWKSLQRTSVIRPITEPNVESNDELDLAFRAVHRWLNSGQFTVHKFPRFIAGFRRTDQRQRGLDRYDVCFYFTGLRSPLEEASDIARIEKLGWTLCRIPIERWRDQTHGLAQCFHLPTAQWNVRTRELLHNVYCAISIPFLSRNIFLCAQ</sequence>
<dbReference type="AlphaFoldDB" id="A0A1G5KEE4"/>
<dbReference type="InterPro" id="IPR041679">
    <property type="entry name" value="DNA2/NAM7-like_C"/>
</dbReference>
<dbReference type="CDD" id="cd18043">
    <property type="entry name" value="DEXXQc_SF1"/>
    <property type="match status" value="1"/>
</dbReference>
<gene>
    <name evidence="2" type="ORF">SAMN02927923_03250</name>
</gene>
<dbReference type="RefSeq" id="WP_091136821.1">
    <property type="nucleotide sequence ID" value="NZ_FMVJ01000009.1"/>
</dbReference>
<dbReference type="SMART" id="SM00382">
    <property type="entry name" value="AAA"/>
    <property type="match status" value="1"/>
</dbReference>